<gene>
    <name evidence="7" type="ORF">BEU04_02535</name>
</gene>
<evidence type="ECO:0000313" key="7">
    <source>
        <dbReference type="EMBL" id="OIR15214.1"/>
    </source>
</evidence>
<dbReference type="PRINTS" id="PR01434">
    <property type="entry name" value="NADHDHGNASE5"/>
</dbReference>
<feature type="transmembrane region" description="Helical" evidence="5">
    <location>
        <begin position="207"/>
        <end position="228"/>
    </location>
</feature>
<dbReference type="InterPro" id="IPR001750">
    <property type="entry name" value="ND/Mrp_TM"/>
</dbReference>
<comment type="subcellular location">
    <subcellularLocation>
        <location evidence="1">Membrane</location>
        <topology evidence="1">Multi-pass membrane protein</topology>
    </subcellularLocation>
</comment>
<feature type="transmembrane region" description="Helical" evidence="5">
    <location>
        <begin position="455"/>
        <end position="475"/>
    </location>
</feature>
<evidence type="ECO:0000256" key="5">
    <source>
        <dbReference type="SAM" id="Phobius"/>
    </source>
</evidence>
<evidence type="ECO:0000259" key="6">
    <source>
        <dbReference type="Pfam" id="PF00361"/>
    </source>
</evidence>
<keyword evidence="3 5" id="KW-1133">Transmembrane helix</keyword>
<dbReference type="AlphaFoldDB" id="A0A1J5TT52"/>
<keyword evidence="4 5" id="KW-0472">Membrane</keyword>
<keyword evidence="2 5" id="KW-0812">Transmembrane</keyword>
<dbReference type="Pfam" id="PF00361">
    <property type="entry name" value="Proton_antipo_M"/>
    <property type="match status" value="1"/>
</dbReference>
<feature type="transmembrane region" description="Helical" evidence="5">
    <location>
        <begin position="249"/>
        <end position="273"/>
    </location>
</feature>
<feature type="transmembrane region" description="Helical" evidence="5">
    <location>
        <begin position="305"/>
        <end position="324"/>
    </location>
</feature>
<organism evidence="7 8">
    <name type="scientific">Marine Group III euryarchaeote CG-Bathy1</name>
    <dbReference type="NCBI Taxonomy" id="1889001"/>
    <lineage>
        <taxon>Archaea</taxon>
        <taxon>Methanobacteriati</taxon>
        <taxon>Thermoplasmatota</taxon>
        <taxon>Thermoplasmata</taxon>
        <taxon>Candidatus Thermoprofundales</taxon>
    </lineage>
</organism>
<feature type="transmembrane region" description="Helical" evidence="5">
    <location>
        <begin position="279"/>
        <end position="298"/>
    </location>
</feature>
<feature type="transmembrane region" description="Helical" evidence="5">
    <location>
        <begin position="83"/>
        <end position="103"/>
    </location>
</feature>
<feature type="domain" description="NADH:quinone oxidoreductase/Mrp antiporter transmembrane" evidence="6">
    <location>
        <begin position="129"/>
        <end position="420"/>
    </location>
</feature>
<reference evidence="7 8" key="1">
    <citation type="submission" date="2016-08" db="EMBL/GenBank/DDBJ databases">
        <title>New Insights into Marine Group III Euryarchaeota, from dark to light.</title>
        <authorList>
            <person name="Haro-Moreno J.M."/>
            <person name="Rodriguez-Valera F."/>
            <person name="Lopez-Garcia P."/>
            <person name="Moreira D."/>
            <person name="Martin-Cuadrado A.B."/>
        </authorList>
    </citation>
    <scope>NUCLEOTIDE SEQUENCE [LARGE SCALE GENOMIC DNA]</scope>
    <source>
        <strain evidence="7">CG-Bathy1</strain>
    </source>
</reference>
<feature type="transmembrane region" description="Helical" evidence="5">
    <location>
        <begin position="33"/>
        <end position="53"/>
    </location>
</feature>
<dbReference type="Proteomes" id="UP000183815">
    <property type="component" value="Unassembled WGS sequence"/>
</dbReference>
<feature type="transmembrane region" description="Helical" evidence="5">
    <location>
        <begin position="374"/>
        <end position="393"/>
    </location>
</feature>
<evidence type="ECO:0000256" key="4">
    <source>
        <dbReference type="ARBA" id="ARBA00023136"/>
    </source>
</evidence>
<feature type="transmembrane region" description="Helical" evidence="5">
    <location>
        <begin position="110"/>
        <end position="127"/>
    </location>
</feature>
<feature type="transmembrane region" description="Helical" evidence="5">
    <location>
        <begin position="330"/>
        <end position="353"/>
    </location>
</feature>
<feature type="transmembrane region" description="Helical" evidence="5">
    <location>
        <begin position="413"/>
        <end position="434"/>
    </location>
</feature>
<feature type="transmembrane region" description="Helical" evidence="5">
    <location>
        <begin position="164"/>
        <end position="187"/>
    </location>
</feature>
<dbReference type="GO" id="GO:0016020">
    <property type="term" value="C:membrane"/>
    <property type="evidence" value="ECO:0007669"/>
    <property type="project" value="UniProtKB-SubCell"/>
</dbReference>
<dbReference type="EMBL" id="MIYU01000017">
    <property type="protein sequence ID" value="OIR15214.1"/>
    <property type="molecule type" value="Genomic_DNA"/>
</dbReference>
<evidence type="ECO:0000256" key="3">
    <source>
        <dbReference type="ARBA" id="ARBA00022989"/>
    </source>
</evidence>
<dbReference type="HAMAP" id="MF_00445">
    <property type="entry name" value="NDH1_NuoN_1"/>
    <property type="match status" value="1"/>
</dbReference>
<sequence>MEGYWLLTPEIILLIGAMVTPGLYFITNKNTQLSTYLGTVFLMLSFFALWFTWSPPSIMGLTVHEAISYSFYEGYELDTFSQLFKALFVLISIATAILSFTYIKEDEHQVEYFTLLITATLGMMVVASSANLILLFIGIELSAFSSYALVAFRKKDDLSTEAGTKYVLIGAFSSAMMLYGISLIYAISGSLNLEEINAIMESKASDFSTHIFISILFIITGLGFKISAVPFHSWAPDVYQGAPTPITMFLAAGSKAVGFVALFKIFLVALSSVSVEWEIMMGILAIVTMTLGNVVAISQDDIGRMLAYSSIAQAGYILMALPAMTEPAVAGAIAHTIVHAVMKGGAFVIVAAVGMRGLGYSVDSFKGLHKRSPIMAFSMTICLLALVGMPPVGGFFTKFFLFYYVYQASTVKSWLLILVVAGILNSAISLYYYLRVIRNMYLFDPEDSEVQFPDSTKFLAIIAMVTLLIVVPLYWNDFFQICEYAASRIL</sequence>
<dbReference type="NCBIfam" id="TIGR01770">
    <property type="entry name" value="NDH_I_N"/>
    <property type="match status" value="1"/>
</dbReference>
<accession>A0A1J5TT52</accession>
<dbReference type="GO" id="GO:0042773">
    <property type="term" value="P:ATP synthesis coupled electron transport"/>
    <property type="evidence" value="ECO:0007669"/>
    <property type="project" value="InterPro"/>
</dbReference>
<evidence type="ECO:0000256" key="2">
    <source>
        <dbReference type="ARBA" id="ARBA00022692"/>
    </source>
</evidence>
<name>A0A1J5TT52_9ARCH</name>
<evidence type="ECO:0000256" key="1">
    <source>
        <dbReference type="ARBA" id="ARBA00004141"/>
    </source>
</evidence>
<feature type="transmembrane region" description="Helical" evidence="5">
    <location>
        <begin position="6"/>
        <end position="26"/>
    </location>
</feature>
<dbReference type="InterPro" id="IPR010096">
    <property type="entry name" value="NADH-Q_OxRdtase_suN/2"/>
</dbReference>
<dbReference type="PANTHER" id="PTHR22773">
    <property type="entry name" value="NADH DEHYDROGENASE"/>
    <property type="match status" value="1"/>
</dbReference>
<proteinExistence type="inferred from homology"/>
<dbReference type="GO" id="GO:0008137">
    <property type="term" value="F:NADH dehydrogenase (ubiquinone) activity"/>
    <property type="evidence" value="ECO:0007669"/>
    <property type="project" value="InterPro"/>
</dbReference>
<comment type="caution">
    <text evidence="7">The sequence shown here is derived from an EMBL/GenBank/DDBJ whole genome shotgun (WGS) entry which is preliminary data.</text>
</comment>
<evidence type="ECO:0000313" key="8">
    <source>
        <dbReference type="Proteomes" id="UP000183815"/>
    </source>
</evidence>
<protein>
    <recommendedName>
        <fullName evidence="6">NADH:quinone oxidoreductase/Mrp antiporter transmembrane domain-containing protein</fullName>
    </recommendedName>
</protein>